<evidence type="ECO:0000313" key="2">
    <source>
        <dbReference type="EMBL" id="KAK7946576.1"/>
    </source>
</evidence>
<gene>
    <name evidence="2" type="ORF">PG986_010897</name>
</gene>
<dbReference type="GeneID" id="92080181"/>
<dbReference type="SUPFAM" id="SSF51182">
    <property type="entry name" value="RmlC-like cupins"/>
    <property type="match status" value="1"/>
</dbReference>
<comment type="caution">
    <text evidence="2">The sequence shown here is derived from an EMBL/GenBank/DDBJ whole genome shotgun (WGS) entry which is preliminary data.</text>
</comment>
<dbReference type="Pfam" id="PF07883">
    <property type="entry name" value="Cupin_2"/>
    <property type="match status" value="1"/>
</dbReference>
<dbReference type="Proteomes" id="UP001391051">
    <property type="component" value="Unassembled WGS sequence"/>
</dbReference>
<evidence type="ECO:0000313" key="3">
    <source>
        <dbReference type="Proteomes" id="UP001391051"/>
    </source>
</evidence>
<dbReference type="CDD" id="cd02208">
    <property type="entry name" value="cupin_RmlC-like"/>
    <property type="match status" value="1"/>
</dbReference>
<dbReference type="InterPro" id="IPR013096">
    <property type="entry name" value="Cupin_2"/>
</dbReference>
<sequence>MAWGWQLWLSPRPTRRTRTPAEPRMLSVDDAALYEFNYEDGGRLSVRETHYADNPSVKAGLSGPPLHIHLRQTEFFEVEQGVLVVVRNEQESVLTKEDGVVVIPPGTRHRFWAHSSNKGDLVFKVHAEPHDAEHGFDEAYLRNALGYLRDCQREKLEPSVFQLALFGCMSETVLTPPFWVPLWILSLLHHVLAYWIAAPLLGYQATYPEYSKEDQGDTHKWD</sequence>
<dbReference type="EMBL" id="JAQQWE010000007">
    <property type="protein sequence ID" value="KAK7946576.1"/>
    <property type="molecule type" value="Genomic_DNA"/>
</dbReference>
<dbReference type="RefSeq" id="XP_066696610.1">
    <property type="nucleotide sequence ID" value="XM_066847119.1"/>
</dbReference>
<dbReference type="InterPro" id="IPR011051">
    <property type="entry name" value="RmlC_Cupin_sf"/>
</dbReference>
<protein>
    <recommendedName>
        <fullName evidence="1">Cupin type-2 domain-containing protein</fullName>
    </recommendedName>
</protein>
<organism evidence="2 3">
    <name type="scientific">Apiospora aurea</name>
    <dbReference type="NCBI Taxonomy" id="335848"/>
    <lineage>
        <taxon>Eukaryota</taxon>
        <taxon>Fungi</taxon>
        <taxon>Dikarya</taxon>
        <taxon>Ascomycota</taxon>
        <taxon>Pezizomycotina</taxon>
        <taxon>Sordariomycetes</taxon>
        <taxon>Xylariomycetidae</taxon>
        <taxon>Amphisphaeriales</taxon>
        <taxon>Apiosporaceae</taxon>
        <taxon>Apiospora</taxon>
    </lineage>
</organism>
<keyword evidence="3" id="KW-1185">Reference proteome</keyword>
<evidence type="ECO:0000259" key="1">
    <source>
        <dbReference type="Pfam" id="PF07883"/>
    </source>
</evidence>
<reference evidence="2 3" key="1">
    <citation type="submission" date="2023-01" db="EMBL/GenBank/DDBJ databases">
        <title>Analysis of 21 Apiospora genomes using comparative genomics revels a genus with tremendous synthesis potential of carbohydrate active enzymes and secondary metabolites.</title>
        <authorList>
            <person name="Sorensen T."/>
        </authorList>
    </citation>
    <scope>NUCLEOTIDE SEQUENCE [LARGE SCALE GENOMIC DNA]</scope>
    <source>
        <strain evidence="2 3">CBS 24483</strain>
    </source>
</reference>
<accession>A0ABR1Q3J6</accession>
<dbReference type="Gene3D" id="2.60.120.10">
    <property type="entry name" value="Jelly Rolls"/>
    <property type="match status" value="1"/>
</dbReference>
<dbReference type="InterPro" id="IPR014710">
    <property type="entry name" value="RmlC-like_jellyroll"/>
</dbReference>
<proteinExistence type="predicted"/>
<feature type="domain" description="Cupin type-2" evidence="1">
    <location>
        <begin position="60"/>
        <end position="117"/>
    </location>
</feature>
<name>A0ABR1Q3J6_9PEZI</name>